<dbReference type="GO" id="GO:1903806">
    <property type="term" value="P:L-isoleucine import across plasma membrane"/>
    <property type="evidence" value="ECO:0007669"/>
    <property type="project" value="TreeGrafter"/>
</dbReference>
<evidence type="ECO:0000256" key="4">
    <source>
        <dbReference type="ARBA" id="ARBA00022519"/>
    </source>
</evidence>
<keyword evidence="2" id="KW-0813">Transport</keyword>
<evidence type="ECO:0000256" key="2">
    <source>
        <dbReference type="ARBA" id="ARBA00022448"/>
    </source>
</evidence>
<keyword evidence="6" id="KW-0029">Amino-acid transport</keyword>
<dbReference type="GO" id="GO:0042941">
    <property type="term" value="P:D-alanine transmembrane transport"/>
    <property type="evidence" value="ECO:0007669"/>
    <property type="project" value="TreeGrafter"/>
</dbReference>
<dbReference type="eggNOG" id="COG0559">
    <property type="taxonomic scope" value="Bacteria"/>
</dbReference>
<dbReference type="Proteomes" id="UP000000845">
    <property type="component" value="Chromosome"/>
</dbReference>
<dbReference type="KEGG" id="str:Sterm_2429"/>
<evidence type="ECO:0000256" key="5">
    <source>
        <dbReference type="ARBA" id="ARBA00022692"/>
    </source>
</evidence>
<dbReference type="InterPro" id="IPR001851">
    <property type="entry name" value="ABC_transp_permease"/>
</dbReference>
<dbReference type="HOGENOM" id="CLU_039929_3_0_0"/>
<feature type="transmembrane region" description="Helical" evidence="10">
    <location>
        <begin position="235"/>
        <end position="259"/>
    </location>
</feature>
<dbReference type="InterPro" id="IPR052157">
    <property type="entry name" value="BCAA_transport_permease"/>
</dbReference>
<sequence>MSILKTFLEQVINGLQVGSIYALIALGYTMVYGIVKLINFAHGDILMVGAYTAFTCVTKYNMPLIAAILVSVMVCSLLGVLIDRLAYKPLRNSPRISALITAIGVSFFLESVFLVFQGADSKVIPQDKIPFYLSSATISIGSLKVSYLTLVTIFSTIICMLVLNFFIKNTKLGKATRAVSEDHNAARLMGINVNSTISITFAIGSALGALGGVLYSLTYPQIEPYMGMMPGLKAFIAAVFGGIGSIPGAMIGGYLMGLIENFSKAYISSTWANVIVFGILILILVFKPSGLFGKNIKEKV</sequence>
<keyword evidence="5 10" id="KW-0812">Transmembrane</keyword>
<evidence type="ECO:0000256" key="1">
    <source>
        <dbReference type="ARBA" id="ARBA00004651"/>
    </source>
</evidence>
<dbReference type="GO" id="GO:0015188">
    <property type="term" value="F:L-isoleucine transmembrane transporter activity"/>
    <property type="evidence" value="ECO:0007669"/>
    <property type="project" value="TreeGrafter"/>
</dbReference>
<dbReference type="EMBL" id="CP001739">
    <property type="protein sequence ID" value="ACZ09282.1"/>
    <property type="molecule type" value="Genomic_DNA"/>
</dbReference>
<dbReference type="GO" id="GO:0005304">
    <property type="term" value="F:L-valine transmembrane transporter activity"/>
    <property type="evidence" value="ECO:0007669"/>
    <property type="project" value="TreeGrafter"/>
</dbReference>
<keyword evidence="12" id="KW-1185">Reference proteome</keyword>
<dbReference type="PANTHER" id="PTHR11795">
    <property type="entry name" value="BRANCHED-CHAIN AMINO ACID TRANSPORT SYSTEM PERMEASE PROTEIN LIVH"/>
    <property type="match status" value="1"/>
</dbReference>
<organism evidence="11 12">
    <name type="scientific">Sebaldella termitidis (strain ATCC 33386 / NCTC 11300)</name>
    <dbReference type="NCBI Taxonomy" id="526218"/>
    <lineage>
        <taxon>Bacteria</taxon>
        <taxon>Fusobacteriati</taxon>
        <taxon>Fusobacteriota</taxon>
        <taxon>Fusobacteriia</taxon>
        <taxon>Fusobacteriales</taxon>
        <taxon>Leptotrichiaceae</taxon>
        <taxon>Sebaldella</taxon>
    </lineage>
</organism>
<dbReference type="GO" id="GO:0015808">
    <property type="term" value="P:L-alanine transport"/>
    <property type="evidence" value="ECO:0007669"/>
    <property type="project" value="TreeGrafter"/>
</dbReference>
<dbReference type="PANTHER" id="PTHR11795:SF371">
    <property type="entry name" value="HIGH-AFFINITY BRANCHED-CHAIN AMINO ACID TRANSPORT SYSTEM PERMEASE PROTEIN LIVH"/>
    <property type="match status" value="1"/>
</dbReference>
<gene>
    <name evidence="11" type="ordered locus">Sterm_2429</name>
</gene>
<keyword evidence="4" id="KW-0997">Cell inner membrane</keyword>
<name>D1ALD9_SEBTE</name>
<reference evidence="12" key="1">
    <citation type="submission" date="2009-09" db="EMBL/GenBank/DDBJ databases">
        <title>The complete chromosome of Sebaldella termitidis ATCC 33386.</title>
        <authorList>
            <consortium name="US DOE Joint Genome Institute (JGI-PGF)"/>
            <person name="Lucas S."/>
            <person name="Copeland A."/>
            <person name="Lapidus A."/>
            <person name="Glavina del Rio T."/>
            <person name="Dalin E."/>
            <person name="Tice H."/>
            <person name="Bruce D."/>
            <person name="Goodwin L."/>
            <person name="Pitluck S."/>
            <person name="Kyrpides N."/>
            <person name="Mavromatis K."/>
            <person name="Ivanova N."/>
            <person name="Mikhailova N."/>
            <person name="Sims D."/>
            <person name="Meincke L."/>
            <person name="Brettin T."/>
            <person name="Detter J.C."/>
            <person name="Han C."/>
            <person name="Larimer F."/>
            <person name="Land M."/>
            <person name="Hauser L."/>
            <person name="Markowitz V."/>
            <person name="Cheng J.F."/>
            <person name="Hugenholtz P."/>
            <person name="Woyke T."/>
            <person name="Wu D."/>
            <person name="Eisen J.A."/>
        </authorList>
    </citation>
    <scope>NUCLEOTIDE SEQUENCE [LARGE SCALE GENOMIC DNA]</scope>
    <source>
        <strain evidence="12">ATCC 33386 / NCTC 11300</strain>
    </source>
</reference>
<feature type="transmembrane region" description="Helical" evidence="10">
    <location>
        <begin position="145"/>
        <end position="167"/>
    </location>
</feature>
<feature type="transmembrane region" description="Helical" evidence="10">
    <location>
        <begin position="94"/>
        <end position="116"/>
    </location>
</feature>
<evidence type="ECO:0000313" key="11">
    <source>
        <dbReference type="EMBL" id="ACZ09282.1"/>
    </source>
</evidence>
<feature type="transmembrane region" description="Helical" evidence="10">
    <location>
        <begin position="62"/>
        <end position="82"/>
    </location>
</feature>
<feature type="transmembrane region" description="Helical" evidence="10">
    <location>
        <begin position="188"/>
        <end position="215"/>
    </location>
</feature>
<keyword evidence="8 10" id="KW-0472">Membrane</keyword>
<evidence type="ECO:0000256" key="6">
    <source>
        <dbReference type="ARBA" id="ARBA00022970"/>
    </source>
</evidence>
<evidence type="ECO:0000256" key="7">
    <source>
        <dbReference type="ARBA" id="ARBA00022989"/>
    </source>
</evidence>
<dbReference type="AlphaFoldDB" id="D1ALD9"/>
<dbReference type="GO" id="GO:0015190">
    <property type="term" value="F:L-leucine transmembrane transporter activity"/>
    <property type="evidence" value="ECO:0007669"/>
    <property type="project" value="TreeGrafter"/>
</dbReference>
<evidence type="ECO:0000313" key="12">
    <source>
        <dbReference type="Proteomes" id="UP000000845"/>
    </source>
</evidence>
<feature type="transmembrane region" description="Helical" evidence="10">
    <location>
        <begin position="20"/>
        <end position="42"/>
    </location>
</feature>
<evidence type="ECO:0000256" key="9">
    <source>
        <dbReference type="ARBA" id="ARBA00037998"/>
    </source>
</evidence>
<dbReference type="CDD" id="cd06582">
    <property type="entry name" value="TM_PBP1_LivH_like"/>
    <property type="match status" value="1"/>
</dbReference>
<evidence type="ECO:0000256" key="3">
    <source>
        <dbReference type="ARBA" id="ARBA00022475"/>
    </source>
</evidence>
<keyword evidence="7 10" id="KW-1133">Transmembrane helix</keyword>
<evidence type="ECO:0000256" key="8">
    <source>
        <dbReference type="ARBA" id="ARBA00023136"/>
    </source>
</evidence>
<accession>D1ALD9</accession>
<reference evidence="11 12" key="2">
    <citation type="journal article" date="2010" name="Stand. Genomic Sci.">
        <title>Complete genome sequence of Sebaldella termitidis type strain (NCTC 11300).</title>
        <authorList>
            <person name="Harmon-Smith M."/>
            <person name="Celia L."/>
            <person name="Chertkov O."/>
            <person name="Lapidus A."/>
            <person name="Copeland A."/>
            <person name="Glavina Del Rio T."/>
            <person name="Nolan M."/>
            <person name="Lucas S."/>
            <person name="Tice H."/>
            <person name="Cheng J.F."/>
            <person name="Han C."/>
            <person name="Detter J.C."/>
            <person name="Bruce D."/>
            <person name="Goodwin L."/>
            <person name="Pitluck S."/>
            <person name="Pati A."/>
            <person name="Liolios K."/>
            <person name="Ivanova N."/>
            <person name="Mavromatis K."/>
            <person name="Mikhailova N."/>
            <person name="Chen A."/>
            <person name="Palaniappan K."/>
            <person name="Land M."/>
            <person name="Hauser L."/>
            <person name="Chang Y.J."/>
            <person name="Jeffries C.D."/>
            <person name="Brettin T."/>
            <person name="Goker M."/>
            <person name="Beck B."/>
            <person name="Bristow J."/>
            <person name="Eisen J.A."/>
            <person name="Markowitz V."/>
            <person name="Hugenholtz P."/>
            <person name="Kyrpides N.C."/>
            <person name="Klenk H.P."/>
            <person name="Chen F."/>
        </authorList>
    </citation>
    <scope>NUCLEOTIDE SEQUENCE [LARGE SCALE GENOMIC DNA]</scope>
    <source>
        <strain evidence="12">ATCC 33386 / NCTC 11300</strain>
    </source>
</reference>
<comment type="similarity">
    <text evidence="9">Belongs to the binding-protein-dependent transport system permease family. LivHM subfamily.</text>
</comment>
<dbReference type="Pfam" id="PF02653">
    <property type="entry name" value="BPD_transp_2"/>
    <property type="match status" value="1"/>
</dbReference>
<protein>
    <submittedName>
        <fullName evidence="11">Inner-membrane translocator</fullName>
    </submittedName>
</protein>
<comment type="subcellular location">
    <subcellularLocation>
        <location evidence="1">Cell membrane</location>
        <topology evidence="1">Multi-pass membrane protein</topology>
    </subcellularLocation>
</comment>
<keyword evidence="3" id="KW-1003">Cell membrane</keyword>
<evidence type="ECO:0000256" key="10">
    <source>
        <dbReference type="SAM" id="Phobius"/>
    </source>
</evidence>
<dbReference type="GO" id="GO:0015192">
    <property type="term" value="F:L-phenylalanine transmembrane transporter activity"/>
    <property type="evidence" value="ECO:0007669"/>
    <property type="project" value="TreeGrafter"/>
</dbReference>
<dbReference type="STRING" id="526218.Sterm_2429"/>
<dbReference type="GO" id="GO:0005886">
    <property type="term" value="C:plasma membrane"/>
    <property type="evidence" value="ECO:0007669"/>
    <property type="project" value="UniProtKB-SubCell"/>
</dbReference>
<proteinExistence type="inferred from homology"/>
<feature type="transmembrane region" description="Helical" evidence="10">
    <location>
        <begin position="266"/>
        <end position="286"/>
    </location>
</feature>